<proteinExistence type="evidence at transcript level"/>
<reference evidence="2" key="1">
    <citation type="submission" date="2005-05" db="EMBL/GenBank/DDBJ databases">
        <authorList>
            <person name="Tseng H.-P."/>
            <person name="Hseu T.-H."/>
            <person name="Buhler D.R."/>
            <person name="Wang W.-D."/>
            <person name="Tsai H.-L."/>
            <person name="Hu C.-H."/>
        </authorList>
    </citation>
    <scope>NUCLEOTIDE SEQUENCE</scope>
    <source>
        <strain evidence="2">IS-6-12-J-cluster-139</strain>
        <tissue evidence="2">Salivary glands</tissue>
    </source>
</reference>
<feature type="signal peptide" evidence="1">
    <location>
        <begin position="1"/>
        <end position="33"/>
    </location>
</feature>
<protein>
    <submittedName>
        <fullName evidence="2">Putative secreted proline rich peptide</fullName>
    </submittedName>
</protein>
<keyword evidence="1" id="KW-0732">Signal</keyword>
<accession>Q4PN64</accession>
<organism evidence="2">
    <name type="scientific">Ixodes scapularis</name>
    <name type="common">Black-legged tick</name>
    <name type="synonym">Deer tick</name>
    <dbReference type="NCBI Taxonomy" id="6945"/>
    <lineage>
        <taxon>Eukaryota</taxon>
        <taxon>Metazoa</taxon>
        <taxon>Ecdysozoa</taxon>
        <taxon>Arthropoda</taxon>
        <taxon>Chelicerata</taxon>
        <taxon>Arachnida</taxon>
        <taxon>Acari</taxon>
        <taxon>Parasitiformes</taxon>
        <taxon>Ixodida</taxon>
        <taxon>Ixodoidea</taxon>
        <taxon>Ixodidae</taxon>
        <taxon>Ixodinae</taxon>
        <taxon>Ixodes</taxon>
    </lineage>
</organism>
<feature type="chain" id="PRO_5004241597" evidence="1">
    <location>
        <begin position="34"/>
        <end position="118"/>
    </location>
</feature>
<reference evidence="2" key="2">
    <citation type="journal article" date="2006" name="Insect Biochem. Mol. Biol.">
        <title>An annotated catalog of salivary gland transcripts from Ixodes scapularis ticks.</title>
        <authorList>
            <person name="Ribeiro J.M."/>
            <person name="Alarcon-Chaidez F."/>
            <person name="Francischetti I.M."/>
            <person name="Mans B.J."/>
            <person name="Mather T.N."/>
            <person name="Valenzuela J.G."/>
            <person name="Wikel S.K."/>
        </authorList>
    </citation>
    <scope>NUCLEOTIDE SEQUENCE</scope>
    <source>
        <strain evidence="2">IS-6-12-J-cluster-139</strain>
        <tissue evidence="2">Salivary glands</tissue>
    </source>
</reference>
<name>Q4PN64_IXOSC</name>
<evidence type="ECO:0000313" key="2">
    <source>
        <dbReference type="EMBL" id="AAY66546.1"/>
    </source>
</evidence>
<evidence type="ECO:0000256" key="1">
    <source>
        <dbReference type="SAM" id="SignalP"/>
    </source>
</evidence>
<dbReference type="AlphaFoldDB" id="Q4PN64"/>
<dbReference type="EMBL" id="DQ065909">
    <property type="protein sequence ID" value="AAY66546.1"/>
    <property type="molecule type" value="mRNA"/>
</dbReference>
<sequence length="118" mass="13465">MLVGYGQTPDSSRVRLSTWLLLFPLIWFHDVNGQKLNQRDGKYRVFVRKEYGVCLIAKINYCKTQSKRPHPSKSPPHFTANITFPCHSEKAPSSPLHTLITHYAQATLACQIQSKNPI</sequence>